<keyword evidence="3" id="KW-0238">DNA-binding</keyword>
<dbReference type="Pfam" id="PF03466">
    <property type="entry name" value="LysR_substrate"/>
    <property type="match status" value="1"/>
</dbReference>
<organism evidence="6 7">
    <name type="scientific">Ensifer adhaerens</name>
    <name type="common">Sinorhizobium morelense</name>
    <dbReference type="NCBI Taxonomy" id="106592"/>
    <lineage>
        <taxon>Bacteria</taxon>
        <taxon>Pseudomonadati</taxon>
        <taxon>Pseudomonadota</taxon>
        <taxon>Alphaproteobacteria</taxon>
        <taxon>Hyphomicrobiales</taxon>
        <taxon>Rhizobiaceae</taxon>
        <taxon>Sinorhizobium/Ensifer group</taxon>
        <taxon>Ensifer</taxon>
    </lineage>
</organism>
<evidence type="ECO:0000256" key="2">
    <source>
        <dbReference type="ARBA" id="ARBA00023015"/>
    </source>
</evidence>
<dbReference type="InterPro" id="IPR000847">
    <property type="entry name" value="LysR_HTH_N"/>
</dbReference>
<dbReference type="InterPro" id="IPR005119">
    <property type="entry name" value="LysR_subst-bd"/>
</dbReference>
<name>A0A0L8BSV7_ENSAD</name>
<dbReference type="Gene3D" id="3.40.190.290">
    <property type="match status" value="1"/>
</dbReference>
<dbReference type="SUPFAM" id="SSF46785">
    <property type="entry name" value="Winged helix' DNA-binding domain"/>
    <property type="match status" value="1"/>
</dbReference>
<dbReference type="SUPFAM" id="SSF53850">
    <property type="entry name" value="Periplasmic binding protein-like II"/>
    <property type="match status" value="1"/>
</dbReference>
<comment type="caution">
    <text evidence="6">The sequence shown here is derived from an EMBL/GenBank/DDBJ whole genome shotgun (WGS) entry which is preliminary data.</text>
</comment>
<dbReference type="CDD" id="cd08422">
    <property type="entry name" value="PBP2_CrgA_like"/>
    <property type="match status" value="1"/>
</dbReference>
<dbReference type="InterPro" id="IPR036390">
    <property type="entry name" value="WH_DNA-bd_sf"/>
</dbReference>
<sequence length="306" mass="33030">MNTDDVLVFTTAVSAGSLAEAGRRLGLAPMLTSRRLSSLEATLGVRLLHRTTRSLSLTPEGETFLPFAHALVENQAEAMARLRSETRGAAGLLRVSVPVAFGTKFVTPLVPGLLSANPDLRIALELTDALPDLVATGTDLAIRIARLRDSSLIAQKLADNPRVVVAAPNYLEERGTPATPDELVNHDCLPLRGATHWTFQVDGVERHVRLSFRFTSSNIEGCHATCLAGGGIALLSLWNVADDIRQGCLVPLPLGGARPETIGIWAVYPTTRLVRPKVRTFITALRDRLGKVADLLEQDDNDRLSP</sequence>
<dbReference type="PANTHER" id="PTHR30537:SF5">
    <property type="entry name" value="HTH-TYPE TRANSCRIPTIONAL ACTIVATOR TTDR-RELATED"/>
    <property type="match status" value="1"/>
</dbReference>
<dbReference type="GO" id="GO:0006351">
    <property type="term" value="P:DNA-templated transcription"/>
    <property type="evidence" value="ECO:0007669"/>
    <property type="project" value="TreeGrafter"/>
</dbReference>
<dbReference type="InterPro" id="IPR058163">
    <property type="entry name" value="LysR-type_TF_proteobact-type"/>
</dbReference>
<protein>
    <submittedName>
        <fullName evidence="6">LysR family transcriptional regulator</fullName>
    </submittedName>
</protein>
<evidence type="ECO:0000256" key="3">
    <source>
        <dbReference type="ARBA" id="ARBA00023125"/>
    </source>
</evidence>
<accession>A0A0L8BSV7</accession>
<dbReference type="GO" id="GO:0043565">
    <property type="term" value="F:sequence-specific DNA binding"/>
    <property type="evidence" value="ECO:0007669"/>
    <property type="project" value="TreeGrafter"/>
</dbReference>
<dbReference type="OrthoDB" id="9786526at2"/>
<gene>
    <name evidence="6" type="ORF">AC244_16405</name>
</gene>
<keyword evidence="4" id="KW-0804">Transcription</keyword>
<dbReference type="InterPro" id="IPR036388">
    <property type="entry name" value="WH-like_DNA-bd_sf"/>
</dbReference>
<dbReference type="AlphaFoldDB" id="A0A0L8BSV7"/>
<dbReference type="RefSeq" id="WP_053249889.1">
    <property type="nucleotide sequence ID" value="NZ_LGAP01000010.1"/>
</dbReference>
<proteinExistence type="inferred from homology"/>
<dbReference type="Proteomes" id="UP000037425">
    <property type="component" value="Unassembled WGS sequence"/>
</dbReference>
<evidence type="ECO:0000256" key="1">
    <source>
        <dbReference type="ARBA" id="ARBA00009437"/>
    </source>
</evidence>
<dbReference type="Gene3D" id="1.10.10.10">
    <property type="entry name" value="Winged helix-like DNA-binding domain superfamily/Winged helix DNA-binding domain"/>
    <property type="match status" value="1"/>
</dbReference>
<evidence type="ECO:0000313" key="7">
    <source>
        <dbReference type="Proteomes" id="UP000037425"/>
    </source>
</evidence>
<dbReference type="Pfam" id="PF00126">
    <property type="entry name" value="HTH_1"/>
    <property type="match status" value="1"/>
</dbReference>
<dbReference type="EMBL" id="LGAP01000010">
    <property type="protein sequence ID" value="KOF17615.1"/>
    <property type="molecule type" value="Genomic_DNA"/>
</dbReference>
<keyword evidence="2" id="KW-0805">Transcription regulation</keyword>
<evidence type="ECO:0000259" key="5">
    <source>
        <dbReference type="PROSITE" id="PS50931"/>
    </source>
</evidence>
<reference evidence="7" key="1">
    <citation type="submission" date="2015-07" db="EMBL/GenBank/DDBJ databases">
        <title>Whole genome sequence of an Ensifer adhaerens strain isolated from a cave pool in the Wind Cave National Park.</title>
        <authorList>
            <person name="Eng W.W.H."/>
            <person name="Gan H.M."/>
            <person name="Barton H.A."/>
            <person name="Savka M.A."/>
        </authorList>
    </citation>
    <scope>NUCLEOTIDE SEQUENCE [LARGE SCALE GENOMIC DNA]</scope>
    <source>
        <strain evidence="7">SD006</strain>
    </source>
</reference>
<evidence type="ECO:0000256" key="4">
    <source>
        <dbReference type="ARBA" id="ARBA00023163"/>
    </source>
</evidence>
<feature type="domain" description="HTH lysR-type" evidence="5">
    <location>
        <begin position="1"/>
        <end position="58"/>
    </location>
</feature>
<dbReference type="GO" id="GO:0003700">
    <property type="term" value="F:DNA-binding transcription factor activity"/>
    <property type="evidence" value="ECO:0007669"/>
    <property type="project" value="InterPro"/>
</dbReference>
<dbReference type="PATRIC" id="fig|106592.7.peg.1030"/>
<dbReference type="PROSITE" id="PS50931">
    <property type="entry name" value="HTH_LYSR"/>
    <property type="match status" value="1"/>
</dbReference>
<evidence type="ECO:0000313" key="6">
    <source>
        <dbReference type="EMBL" id="KOF17615.1"/>
    </source>
</evidence>
<dbReference type="PANTHER" id="PTHR30537">
    <property type="entry name" value="HTH-TYPE TRANSCRIPTIONAL REGULATOR"/>
    <property type="match status" value="1"/>
</dbReference>
<comment type="similarity">
    <text evidence="1">Belongs to the LysR transcriptional regulatory family.</text>
</comment>